<sequence>MENLTIQTKAQLATSIKELMDPMTGKRRLGMVYFQRLEDGGLIARSVSLETDPDSVKQMIRNQKIYIPTKTIIAETK</sequence>
<dbReference type="EMBL" id="BMYF01000017">
    <property type="protein sequence ID" value="GHB44618.1"/>
    <property type="molecule type" value="Genomic_DNA"/>
</dbReference>
<dbReference type="AlphaFoldDB" id="A0A8J3G637"/>
<accession>A0A8J3G637</accession>
<protein>
    <submittedName>
        <fullName evidence="1">Uncharacterized protein</fullName>
    </submittedName>
</protein>
<dbReference type="RefSeq" id="WP_189583618.1">
    <property type="nucleotide sequence ID" value="NZ_BMYF01000017.1"/>
</dbReference>
<organism evidence="1 2">
    <name type="scientific">Mongoliitalea lutea</name>
    <dbReference type="NCBI Taxonomy" id="849756"/>
    <lineage>
        <taxon>Bacteria</taxon>
        <taxon>Pseudomonadati</taxon>
        <taxon>Bacteroidota</taxon>
        <taxon>Cytophagia</taxon>
        <taxon>Cytophagales</taxon>
        <taxon>Cyclobacteriaceae</taxon>
        <taxon>Mongoliitalea</taxon>
    </lineage>
</organism>
<gene>
    <name evidence="1" type="ORF">GCM10008106_27120</name>
</gene>
<reference evidence="1" key="2">
    <citation type="submission" date="2020-09" db="EMBL/GenBank/DDBJ databases">
        <authorList>
            <person name="Sun Q."/>
            <person name="Kim S."/>
        </authorList>
    </citation>
    <scope>NUCLEOTIDE SEQUENCE</scope>
    <source>
        <strain evidence="1">KCTC 23224</strain>
    </source>
</reference>
<reference evidence="1" key="1">
    <citation type="journal article" date="2014" name="Int. J. Syst. Evol. Microbiol.">
        <title>Complete genome sequence of Corynebacterium casei LMG S-19264T (=DSM 44701T), isolated from a smear-ripened cheese.</title>
        <authorList>
            <consortium name="US DOE Joint Genome Institute (JGI-PGF)"/>
            <person name="Walter F."/>
            <person name="Albersmeier A."/>
            <person name="Kalinowski J."/>
            <person name="Ruckert C."/>
        </authorList>
    </citation>
    <scope>NUCLEOTIDE SEQUENCE</scope>
    <source>
        <strain evidence="1">KCTC 23224</strain>
    </source>
</reference>
<comment type="caution">
    <text evidence="1">The sequence shown here is derived from an EMBL/GenBank/DDBJ whole genome shotgun (WGS) entry which is preliminary data.</text>
</comment>
<evidence type="ECO:0000313" key="1">
    <source>
        <dbReference type="EMBL" id="GHB44618.1"/>
    </source>
</evidence>
<dbReference type="Proteomes" id="UP000642809">
    <property type="component" value="Unassembled WGS sequence"/>
</dbReference>
<keyword evidence="2" id="KW-1185">Reference proteome</keyword>
<name>A0A8J3G637_9BACT</name>
<evidence type="ECO:0000313" key="2">
    <source>
        <dbReference type="Proteomes" id="UP000642809"/>
    </source>
</evidence>
<proteinExistence type="predicted"/>